<comment type="caution">
    <text evidence="1">The sequence shown here is derived from an EMBL/GenBank/DDBJ whole genome shotgun (WGS) entry which is preliminary data.</text>
</comment>
<reference evidence="1 2" key="2">
    <citation type="submission" date="2016-08" db="EMBL/GenBank/DDBJ databases">
        <title>Orenia metallireducens sp. nov. strain Z6, a Novel Metal-reducing Firmicute from the Deep Subsurface.</title>
        <authorList>
            <person name="Maxim B.I."/>
            <person name="Kenneth K."/>
            <person name="Flynn T.M."/>
            <person name="Oloughlin E.J."/>
            <person name="Locke R.A."/>
            <person name="Weber J.R."/>
            <person name="Egan S.M."/>
            <person name="Mackie R.I."/>
            <person name="Cann I.K."/>
        </authorList>
    </citation>
    <scope>NUCLEOTIDE SEQUENCE [LARGE SCALE GENOMIC DNA]</scope>
    <source>
        <strain evidence="1 2">Z6</strain>
    </source>
</reference>
<organism evidence="1 2">
    <name type="scientific">Orenia metallireducens</name>
    <dbReference type="NCBI Taxonomy" id="1413210"/>
    <lineage>
        <taxon>Bacteria</taxon>
        <taxon>Bacillati</taxon>
        <taxon>Bacillota</taxon>
        <taxon>Clostridia</taxon>
        <taxon>Halanaerobiales</taxon>
        <taxon>Halobacteroidaceae</taxon>
        <taxon>Orenia</taxon>
    </lineage>
</organism>
<sequence>MKIWKLTEDKYGIKERLTKKLFRDLISIQGVEYNKSTWRIEFDEGVLSKVEELLPEIEIMEGEILLERLYRLSKFQARKGLMRHAVMVHEAKDYIYMVLSDGAFEILEDYEGTLVAYDAKLEEYATELIYFKEYEKLRLYQDEKDNFSIADIIEVLDSQQGSILKHDPDAAPYLFLDQFQGWELNDEKKKQLFKKELIVRNVTAFNLERLAEEREISRDFWYPIFVDMVEKEIIKREKKINKLIEKSSLKNLFKNEKAVKLGAEIEELLRKIDGDLQEIMDREWVRYYLREKEKRIYGIMQ</sequence>
<gene>
    <name evidence="1" type="ORF">U472_11925</name>
</gene>
<dbReference type="EMBL" id="LWDV01000009">
    <property type="protein sequence ID" value="OCL26676.1"/>
    <property type="molecule type" value="Genomic_DNA"/>
</dbReference>
<dbReference type="RefSeq" id="WP_068718744.1">
    <property type="nucleotide sequence ID" value="NZ_LWDV01000009.1"/>
</dbReference>
<keyword evidence="2" id="KW-1185">Reference proteome</keyword>
<reference evidence="2" key="1">
    <citation type="submission" date="2016-07" db="EMBL/GenBank/DDBJ databases">
        <authorList>
            <person name="Florea S."/>
            <person name="Webb J.S."/>
            <person name="Jaromczyk J."/>
            <person name="Schardl C.L."/>
        </authorList>
    </citation>
    <scope>NUCLEOTIDE SEQUENCE [LARGE SCALE GENOMIC DNA]</scope>
    <source>
        <strain evidence="2">Z6</strain>
    </source>
</reference>
<accession>A0A1C0A8V5</accession>
<dbReference type="OrthoDB" id="2112744at2"/>
<proteinExistence type="predicted"/>
<evidence type="ECO:0000313" key="2">
    <source>
        <dbReference type="Proteomes" id="UP000093514"/>
    </source>
</evidence>
<name>A0A1C0A8V5_9FIRM</name>
<protein>
    <submittedName>
        <fullName evidence="1">Uncharacterized protein</fullName>
    </submittedName>
</protein>
<dbReference type="Proteomes" id="UP000093514">
    <property type="component" value="Unassembled WGS sequence"/>
</dbReference>
<dbReference type="AlphaFoldDB" id="A0A1C0A8V5"/>
<evidence type="ECO:0000313" key="1">
    <source>
        <dbReference type="EMBL" id="OCL26676.1"/>
    </source>
</evidence>